<gene>
    <name evidence="1" type="ORF">DW355_06100</name>
</gene>
<dbReference type="PANTHER" id="PTHR43861">
    <property type="entry name" value="TRANS-ACONITATE 2-METHYLTRANSFERASE-RELATED"/>
    <property type="match status" value="1"/>
</dbReference>
<dbReference type="EMBL" id="CP031395">
    <property type="protein sequence ID" value="QBK04418.1"/>
    <property type="molecule type" value="Genomic_DNA"/>
</dbReference>
<evidence type="ECO:0000313" key="2">
    <source>
        <dbReference type="Proteomes" id="UP000292939"/>
    </source>
</evidence>
<protein>
    <submittedName>
        <fullName evidence="1">Class I SAM-dependent methyltransferase</fullName>
    </submittedName>
</protein>
<dbReference type="AlphaFoldDB" id="A0A4P6UGP3"/>
<name>A0A4P6UGP3_9BURK</name>
<sequence length="332" mass="38259">MRNSEVVLNFIANQPKGCPLCGSGRAQLHRWHSIADVRAEWKQGLGFDPFDRLETGDHLFQYRCLDCDMRFYHPAICGDGEFYKELSTRFVWYYEKDKWEFDVAADLISQLTDVRRLLEVGCGQGHFLTRMHNLYNCQGVEFNPKAIEDCQAKGLNVSSSTLRSIETSFDLVVAFEVLEHLSNPREFMEDALRVVKPNGYLLLAVPNPEGYFSEADRVLLDMPPHHVLSLSKKTFENIAKIFQLEIVNIQQEPLRFAHYKSYISNFILPDLPTAEKQPLLKRLMRRFLGIDLDVERRKVVEQLTAIQLATSYPIAKDGLTGQTHMVLFRKIA</sequence>
<dbReference type="OrthoDB" id="9790457at2"/>
<dbReference type="GO" id="GO:0032259">
    <property type="term" value="P:methylation"/>
    <property type="evidence" value="ECO:0007669"/>
    <property type="project" value="UniProtKB-KW"/>
</dbReference>
<accession>A0A4P6UGP3</accession>
<dbReference type="Pfam" id="PF13489">
    <property type="entry name" value="Methyltransf_23"/>
    <property type="match status" value="1"/>
</dbReference>
<dbReference type="InterPro" id="IPR029063">
    <property type="entry name" value="SAM-dependent_MTases_sf"/>
</dbReference>
<keyword evidence="1" id="KW-0489">Methyltransferase</keyword>
<proteinExistence type="predicted"/>
<evidence type="ECO:0000313" key="1">
    <source>
        <dbReference type="EMBL" id="QBK04418.1"/>
    </source>
</evidence>
<dbReference type="PANTHER" id="PTHR43861:SF6">
    <property type="entry name" value="METHYLTRANSFERASE TYPE 11"/>
    <property type="match status" value="1"/>
</dbReference>
<dbReference type="GO" id="GO:0008168">
    <property type="term" value="F:methyltransferase activity"/>
    <property type="evidence" value="ECO:0007669"/>
    <property type="project" value="UniProtKB-KW"/>
</dbReference>
<keyword evidence="1" id="KW-0808">Transferase</keyword>
<reference evidence="1 2" key="1">
    <citation type="submission" date="2018-07" db="EMBL/GenBank/DDBJ databases">
        <title>Exploring interactions and the metabolic potential of the ultra-small soil bacteria Hylemonella gracilis.</title>
        <authorList>
            <person name="Tyc O."/>
            <person name="Kulkarni P."/>
            <person name="Gawehns F."/>
            <person name="Hundscheid M."/>
            <person name="Zweers H."/>
            <person name="Garbeva P."/>
        </authorList>
    </citation>
    <scope>NUCLEOTIDE SEQUENCE [LARGE SCALE GENOMIC DNA]</scope>
    <source>
        <strain evidence="1 2">NS1</strain>
    </source>
</reference>
<dbReference type="SUPFAM" id="SSF53335">
    <property type="entry name" value="S-adenosyl-L-methionine-dependent methyltransferases"/>
    <property type="match status" value="1"/>
</dbReference>
<dbReference type="KEGG" id="hgr:DW355_06100"/>
<dbReference type="Gene3D" id="3.40.50.150">
    <property type="entry name" value="Vaccinia Virus protein VP39"/>
    <property type="match status" value="1"/>
</dbReference>
<organism evidence="1 2">
    <name type="scientific">Hylemonella gracilis</name>
    <dbReference type="NCBI Taxonomy" id="80880"/>
    <lineage>
        <taxon>Bacteria</taxon>
        <taxon>Pseudomonadati</taxon>
        <taxon>Pseudomonadota</taxon>
        <taxon>Betaproteobacteria</taxon>
        <taxon>Burkholderiales</taxon>
        <taxon>Comamonadaceae</taxon>
        <taxon>Hylemonella</taxon>
    </lineage>
</organism>
<dbReference type="Proteomes" id="UP000292939">
    <property type="component" value="Chromosome"/>
</dbReference>
<dbReference type="CDD" id="cd02440">
    <property type="entry name" value="AdoMet_MTases"/>
    <property type="match status" value="1"/>
</dbReference>